<keyword evidence="1" id="KW-0812">Transmembrane</keyword>
<dbReference type="AlphaFoldDB" id="A0A562UTH8"/>
<dbReference type="EMBL" id="VLLK01000001">
    <property type="protein sequence ID" value="TWJ08901.1"/>
    <property type="molecule type" value="Genomic_DNA"/>
</dbReference>
<feature type="transmembrane region" description="Helical" evidence="1">
    <location>
        <begin position="21"/>
        <end position="46"/>
    </location>
</feature>
<feature type="transmembrane region" description="Helical" evidence="1">
    <location>
        <begin position="89"/>
        <end position="111"/>
    </location>
</feature>
<keyword evidence="1" id="KW-1133">Transmembrane helix</keyword>
<comment type="caution">
    <text evidence="2">The sequence shown here is derived from an EMBL/GenBank/DDBJ whole genome shotgun (WGS) entry which is preliminary data.</text>
</comment>
<dbReference type="InterPro" id="IPR049500">
    <property type="entry name" value="Peptidase_M50B-like"/>
</dbReference>
<proteinExistence type="predicted"/>
<dbReference type="RefSeq" id="WP_067596564.1">
    <property type="nucleotide sequence ID" value="NZ_CP015963.1"/>
</dbReference>
<dbReference type="Proteomes" id="UP000320547">
    <property type="component" value="Unassembled WGS sequence"/>
</dbReference>
<evidence type="ECO:0000256" key="1">
    <source>
        <dbReference type="SAM" id="Phobius"/>
    </source>
</evidence>
<dbReference type="OrthoDB" id="7425566at2"/>
<accession>A0A562UTH8</accession>
<sequence length="245" mass="26731">MYRATPGSQSEQVGRLLTAGVLVVFAPTLPFGNYLIYPFMILATWFHEMGHGLTALAFGYEFERLVIYSNGSGLAESSLPADASRFSRALIAAGGPLGPSLIGAALILASAKEKFWRPALYLLAFAIAISTGIWVRSSTGWFVLPAISVGLGLLAWRGKAGLVRFMLQFLGMLAALSMFMSWDYLFMESARIGGQVILSDTGAIEANLFLPHWFWALTLIAIATLLIGASLKYALRRNARSTRWR</sequence>
<evidence type="ECO:0000313" key="3">
    <source>
        <dbReference type="Proteomes" id="UP000320547"/>
    </source>
</evidence>
<keyword evidence="1" id="KW-0472">Membrane</keyword>
<dbReference type="PANTHER" id="PTHR33979">
    <property type="entry name" value="OS02G0221600 PROTEIN"/>
    <property type="match status" value="1"/>
</dbReference>
<name>A0A562UTH8_9SPHN</name>
<feature type="transmembrane region" description="Helical" evidence="1">
    <location>
        <begin position="118"/>
        <end position="135"/>
    </location>
</feature>
<feature type="transmembrane region" description="Helical" evidence="1">
    <location>
        <begin position="213"/>
        <end position="235"/>
    </location>
</feature>
<protein>
    <submittedName>
        <fullName evidence="2">Peptidase M50B-like protein</fullName>
    </submittedName>
</protein>
<dbReference type="STRING" id="476157.GCA_001663155_00223"/>
<reference evidence="2 3" key="1">
    <citation type="submission" date="2019-07" db="EMBL/GenBank/DDBJ databases">
        <title>Genomic Encyclopedia of Archaeal and Bacterial Type Strains, Phase II (KMG-II): from individual species to whole genera.</title>
        <authorList>
            <person name="Goeker M."/>
        </authorList>
    </citation>
    <scope>NUCLEOTIDE SEQUENCE [LARGE SCALE GENOMIC DNA]</scope>
    <source>
        <strain evidence="2 3">ATCC BAA-2084</strain>
    </source>
</reference>
<evidence type="ECO:0000313" key="2">
    <source>
        <dbReference type="EMBL" id="TWJ08901.1"/>
    </source>
</evidence>
<organism evidence="2 3">
    <name type="scientific">Altererythrobacter ishigakiensis</name>
    <dbReference type="NCBI Taxonomy" id="476157"/>
    <lineage>
        <taxon>Bacteria</taxon>
        <taxon>Pseudomonadati</taxon>
        <taxon>Pseudomonadota</taxon>
        <taxon>Alphaproteobacteria</taxon>
        <taxon>Sphingomonadales</taxon>
        <taxon>Erythrobacteraceae</taxon>
        <taxon>Altererythrobacter</taxon>
    </lineage>
</organism>
<dbReference type="Pfam" id="PF13398">
    <property type="entry name" value="Peptidase_M50B"/>
    <property type="match status" value="1"/>
</dbReference>
<gene>
    <name evidence="2" type="ORF">JN10_0521</name>
</gene>
<keyword evidence="3" id="KW-1185">Reference proteome</keyword>
<feature type="transmembrane region" description="Helical" evidence="1">
    <location>
        <begin position="165"/>
        <end position="182"/>
    </location>
</feature>
<dbReference type="PANTHER" id="PTHR33979:SF2">
    <property type="entry name" value="PEPTIDASE M50B-LIKE-DOMAIN-CONTAINING PROTEIN"/>
    <property type="match status" value="1"/>
</dbReference>
<feature type="transmembrane region" description="Helical" evidence="1">
    <location>
        <begin position="141"/>
        <end position="158"/>
    </location>
</feature>